<evidence type="ECO:0000313" key="2">
    <source>
        <dbReference type="EMBL" id="OWZ13436.1"/>
    </source>
</evidence>
<feature type="compositionally biased region" description="Basic and acidic residues" evidence="1">
    <location>
        <begin position="225"/>
        <end position="234"/>
    </location>
</feature>
<feature type="compositionally biased region" description="Pro residues" evidence="1">
    <location>
        <begin position="176"/>
        <end position="185"/>
    </location>
</feature>
<sequence>MKPQHVSSTPSGRGYSGAPRGNPHHLEYRPKGAQHDAPSHMTPPGADGMDVNAPVFKQGGGFNLQHTARPYNGPMNYPAPPMGGQPGPMPQQMRGPPNHHHHQPRMRGPPRGSMHQQQYMPRGAMNPGAQGYYPPQMQMPPPYMMGPGQYMAGPPMYGMPPMQDMSMGMGGMPMQMPAPQPQHQPPPKRENKRLEIIDPKTGKAIYGRNAHANASSSATASTSSETREQEIGDY</sequence>
<feature type="region of interest" description="Disordered" evidence="1">
    <location>
        <begin position="82"/>
        <end position="129"/>
    </location>
</feature>
<name>A0A225W6T9_9STRA</name>
<evidence type="ECO:0000256" key="1">
    <source>
        <dbReference type="SAM" id="MobiDB-lite"/>
    </source>
</evidence>
<feature type="compositionally biased region" description="Polar residues" evidence="1">
    <location>
        <begin position="1"/>
        <end position="11"/>
    </location>
</feature>
<dbReference type="EMBL" id="NBNE01001580">
    <property type="protein sequence ID" value="OWZ13436.1"/>
    <property type="molecule type" value="Genomic_DNA"/>
</dbReference>
<proteinExistence type="predicted"/>
<dbReference type="Proteomes" id="UP000198211">
    <property type="component" value="Unassembled WGS sequence"/>
</dbReference>
<protein>
    <submittedName>
        <fullName evidence="2">Uncharacterized protein</fullName>
    </submittedName>
</protein>
<feature type="compositionally biased region" description="Basic and acidic residues" evidence="1">
    <location>
        <begin position="24"/>
        <end position="38"/>
    </location>
</feature>
<dbReference type="AlphaFoldDB" id="A0A225W6T9"/>
<organism evidence="2 3">
    <name type="scientific">Phytophthora megakarya</name>
    <dbReference type="NCBI Taxonomy" id="4795"/>
    <lineage>
        <taxon>Eukaryota</taxon>
        <taxon>Sar</taxon>
        <taxon>Stramenopiles</taxon>
        <taxon>Oomycota</taxon>
        <taxon>Peronosporomycetes</taxon>
        <taxon>Peronosporales</taxon>
        <taxon>Peronosporaceae</taxon>
        <taxon>Phytophthora</taxon>
    </lineage>
</organism>
<dbReference type="STRING" id="4795.A0A225W6T9"/>
<reference evidence="3" key="1">
    <citation type="submission" date="2017-03" db="EMBL/GenBank/DDBJ databases">
        <title>Phytopthora megakarya and P. palmivora, two closely related causual agents of cacao black pod achieved similar genome size and gene model numbers by different mechanisms.</title>
        <authorList>
            <person name="Ali S."/>
            <person name="Shao J."/>
            <person name="Larry D.J."/>
            <person name="Kronmiller B."/>
            <person name="Shen D."/>
            <person name="Strem M.D."/>
            <person name="Melnick R.L."/>
            <person name="Guiltinan M.J."/>
            <person name="Tyler B.M."/>
            <person name="Meinhardt L.W."/>
            <person name="Bailey B.A."/>
        </authorList>
    </citation>
    <scope>NUCLEOTIDE SEQUENCE [LARGE SCALE GENOMIC DNA]</scope>
    <source>
        <strain evidence="3">zdho120</strain>
    </source>
</reference>
<comment type="caution">
    <text evidence="2">The sequence shown here is derived from an EMBL/GenBank/DDBJ whole genome shotgun (WGS) entry which is preliminary data.</text>
</comment>
<feature type="compositionally biased region" description="Low complexity" evidence="1">
    <location>
        <begin position="209"/>
        <end position="224"/>
    </location>
</feature>
<feature type="compositionally biased region" description="Basic and acidic residues" evidence="1">
    <location>
        <begin position="187"/>
        <end position="201"/>
    </location>
</feature>
<evidence type="ECO:0000313" key="3">
    <source>
        <dbReference type="Proteomes" id="UP000198211"/>
    </source>
</evidence>
<dbReference type="OrthoDB" id="10494374at2759"/>
<gene>
    <name evidence="2" type="ORF">PHMEG_00013240</name>
</gene>
<feature type="region of interest" description="Disordered" evidence="1">
    <location>
        <begin position="175"/>
        <end position="234"/>
    </location>
</feature>
<accession>A0A225W6T9</accession>
<keyword evidence="3" id="KW-1185">Reference proteome</keyword>
<feature type="region of interest" description="Disordered" evidence="1">
    <location>
        <begin position="1"/>
        <end position="49"/>
    </location>
</feature>